<comment type="caution">
    <text evidence="3">The sequence shown here is derived from an EMBL/GenBank/DDBJ whole genome shotgun (WGS) entry which is preliminary data.</text>
</comment>
<evidence type="ECO:0000313" key="3">
    <source>
        <dbReference type="EMBL" id="MFC4822962.1"/>
    </source>
</evidence>
<keyword evidence="2" id="KW-0472">Membrane</keyword>
<name>A0ABD5PWX3_9EURY</name>
<gene>
    <name evidence="3" type="ORF">ACFO9K_01680</name>
</gene>
<organism evidence="3 4">
    <name type="scientific">Halorussus aquaticus</name>
    <dbReference type="NCBI Taxonomy" id="2953748"/>
    <lineage>
        <taxon>Archaea</taxon>
        <taxon>Methanobacteriati</taxon>
        <taxon>Methanobacteriota</taxon>
        <taxon>Stenosarchaea group</taxon>
        <taxon>Halobacteria</taxon>
        <taxon>Halobacteriales</taxon>
        <taxon>Haladaptataceae</taxon>
        <taxon>Halorussus</taxon>
    </lineage>
</organism>
<evidence type="ECO:0000313" key="4">
    <source>
        <dbReference type="Proteomes" id="UP001595945"/>
    </source>
</evidence>
<sequence length="177" mass="19447">MAGTRQSPDRRTGDRARAGDRRVLESTALRFAGRPGAPHGIVRHVGRESGERRDTPVLTGRVGDQFVLALRSGTDAEWYQNVRAADECVVVHDGRAYRAESPRLVDPAAVPEAFPAGVNRLLSRSGPRQYLRMDRGAEVPAEYREVTRRYPARPAVAGLAGAVLLAAVLWRAVNRRD</sequence>
<proteinExistence type="predicted"/>
<protein>
    <submittedName>
        <fullName evidence="3">Nitroreductase family deazaflavin-dependent oxidoreductase</fullName>
    </submittedName>
</protein>
<keyword evidence="4" id="KW-1185">Reference proteome</keyword>
<accession>A0ABD5PWX3</accession>
<dbReference type="AlphaFoldDB" id="A0ABD5PWX3"/>
<dbReference type="EMBL" id="JBHSHT010000001">
    <property type="protein sequence ID" value="MFC4822962.1"/>
    <property type="molecule type" value="Genomic_DNA"/>
</dbReference>
<reference evidence="3 4" key="1">
    <citation type="journal article" date="2019" name="Int. J. Syst. Evol. Microbiol.">
        <title>The Global Catalogue of Microorganisms (GCM) 10K type strain sequencing project: providing services to taxonomists for standard genome sequencing and annotation.</title>
        <authorList>
            <consortium name="The Broad Institute Genomics Platform"/>
            <consortium name="The Broad Institute Genome Sequencing Center for Infectious Disease"/>
            <person name="Wu L."/>
            <person name="Ma J."/>
        </authorList>
    </citation>
    <scope>NUCLEOTIDE SEQUENCE [LARGE SCALE GENOMIC DNA]</scope>
    <source>
        <strain evidence="3 4">XZYJ18</strain>
    </source>
</reference>
<dbReference type="InterPro" id="IPR012349">
    <property type="entry name" value="Split_barrel_FMN-bd"/>
</dbReference>
<dbReference type="RefSeq" id="WP_254267534.1">
    <property type="nucleotide sequence ID" value="NZ_CP100400.1"/>
</dbReference>
<dbReference type="NCBIfam" id="TIGR00026">
    <property type="entry name" value="hi_GC_TIGR00026"/>
    <property type="match status" value="1"/>
</dbReference>
<dbReference type="Gene3D" id="2.30.110.10">
    <property type="entry name" value="Electron Transport, Fmn-binding Protein, Chain A"/>
    <property type="match status" value="1"/>
</dbReference>
<dbReference type="Pfam" id="PF04075">
    <property type="entry name" value="F420H2_quin_red"/>
    <property type="match status" value="1"/>
</dbReference>
<evidence type="ECO:0000256" key="1">
    <source>
        <dbReference type="SAM" id="MobiDB-lite"/>
    </source>
</evidence>
<feature type="region of interest" description="Disordered" evidence="1">
    <location>
        <begin position="1"/>
        <end position="21"/>
    </location>
</feature>
<feature type="compositionally biased region" description="Basic and acidic residues" evidence="1">
    <location>
        <begin position="7"/>
        <end position="21"/>
    </location>
</feature>
<dbReference type="GeneID" id="73045993"/>
<feature type="transmembrane region" description="Helical" evidence="2">
    <location>
        <begin position="154"/>
        <end position="173"/>
    </location>
</feature>
<keyword evidence="2" id="KW-1133">Transmembrane helix</keyword>
<keyword evidence="2" id="KW-0812">Transmembrane</keyword>
<dbReference type="Proteomes" id="UP001595945">
    <property type="component" value="Unassembled WGS sequence"/>
</dbReference>
<evidence type="ECO:0000256" key="2">
    <source>
        <dbReference type="SAM" id="Phobius"/>
    </source>
</evidence>
<dbReference type="InterPro" id="IPR004378">
    <property type="entry name" value="F420H2_quin_Rdtase"/>
</dbReference>